<dbReference type="PROSITE" id="PS50191">
    <property type="entry name" value="CRAL_TRIO"/>
    <property type="match status" value="1"/>
</dbReference>
<evidence type="ECO:0000259" key="2">
    <source>
        <dbReference type="PROSITE" id="PS50191"/>
    </source>
</evidence>
<dbReference type="CDD" id="cd00170">
    <property type="entry name" value="SEC14"/>
    <property type="match status" value="1"/>
</dbReference>
<dbReference type="SUPFAM" id="SSF52087">
    <property type="entry name" value="CRAL/TRIO domain"/>
    <property type="match status" value="1"/>
</dbReference>
<name>A0A7R9FSU7_9CRUS</name>
<sequence>MILCRAISCAYVQHLEWRDFTSGLMDALLTFRGGDDLAMPRKPKEPMLELPIFLVDQGGTDLKGILSCISKEDYIRWGIQIAEKGLLERRRSLGNGNGNGNGNGPAYQFVFIVELQGWNFSDVFFKPVLDTVLGLMQMQEANYPEYLKRIYVLNLPWFFAMFLGLVKQFLRQATQEKIVCLGSKEQYEPVLTQAISKEVLPKFWGGERVDEDGDPRCSSLIGKGGKVPRSLYRTGRDAKEEAEMEEEKGEC</sequence>
<keyword evidence="4" id="KW-1185">Reference proteome</keyword>
<dbReference type="Proteomes" id="UP000677054">
    <property type="component" value="Unassembled WGS sequence"/>
</dbReference>
<dbReference type="PANTHER" id="PTHR23324:SF87">
    <property type="entry name" value="CRAL-TRIO DOMAIN-CONTAINING PROTEIN C34C12.6"/>
    <property type="match status" value="1"/>
</dbReference>
<dbReference type="OrthoDB" id="1434354at2759"/>
<dbReference type="InterPro" id="IPR036865">
    <property type="entry name" value="CRAL-TRIO_dom_sf"/>
</dbReference>
<feature type="compositionally biased region" description="Acidic residues" evidence="1">
    <location>
        <begin position="242"/>
        <end position="251"/>
    </location>
</feature>
<evidence type="ECO:0000313" key="3">
    <source>
        <dbReference type="EMBL" id="CAD7253761.1"/>
    </source>
</evidence>
<reference evidence="3" key="1">
    <citation type="submission" date="2020-11" db="EMBL/GenBank/DDBJ databases">
        <authorList>
            <person name="Tran Van P."/>
        </authorList>
    </citation>
    <scope>NUCLEOTIDE SEQUENCE</scope>
</reference>
<dbReference type="EMBL" id="CAJPEV010006595">
    <property type="protein sequence ID" value="CAG0904242.1"/>
    <property type="molecule type" value="Genomic_DNA"/>
</dbReference>
<feature type="domain" description="CRAL-TRIO" evidence="2">
    <location>
        <begin position="51"/>
        <end position="212"/>
    </location>
</feature>
<dbReference type="InterPro" id="IPR051064">
    <property type="entry name" value="SEC14/CRAL-TRIO_domain"/>
</dbReference>
<dbReference type="InterPro" id="IPR001251">
    <property type="entry name" value="CRAL-TRIO_dom"/>
</dbReference>
<dbReference type="Gene3D" id="3.40.525.10">
    <property type="entry name" value="CRAL-TRIO lipid binding domain"/>
    <property type="match status" value="1"/>
</dbReference>
<dbReference type="Pfam" id="PF00650">
    <property type="entry name" value="CRAL_TRIO"/>
    <property type="match status" value="1"/>
</dbReference>
<gene>
    <name evidence="3" type="ORF">DSTB1V02_LOCUS13508</name>
</gene>
<proteinExistence type="predicted"/>
<organism evidence="3">
    <name type="scientific">Darwinula stevensoni</name>
    <dbReference type="NCBI Taxonomy" id="69355"/>
    <lineage>
        <taxon>Eukaryota</taxon>
        <taxon>Metazoa</taxon>
        <taxon>Ecdysozoa</taxon>
        <taxon>Arthropoda</taxon>
        <taxon>Crustacea</taxon>
        <taxon>Oligostraca</taxon>
        <taxon>Ostracoda</taxon>
        <taxon>Podocopa</taxon>
        <taxon>Podocopida</taxon>
        <taxon>Darwinulocopina</taxon>
        <taxon>Darwinuloidea</taxon>
        <taxon>Darwinulidae</taxon>
        <taxon>Darwinula</taxon>
    </lineage>
</organism>
<feature type="region of interest" description="Disordered" evidence="1">
    <location>
        <begin position="232"/>
        <end position="251"/>
    </location>
</feature>
<protein>
    <recommendedName>
        <fullName evidence="2">CRAL-TRIO domain-containing protein</fullName>
    </recommendedName>
</protein>
<accession>A0A7R9FSU7</accession>
<evidence type="ECO:0000256" key="1">
    <source>
        <dbReference type="SAM" id="MobiDB-lite"/>
    </source>
</evidence>
<dbReference type="GO" id="GO:0005737">
    <property type="term" value="C:cytoplasm"/>
    <property type="evidence" value="ECO:0007669"/>
    <property type="project" value="TreeGrafter"/>
</dbReference>
<dbReference type="PANTHER" id="PTHR23324">
    <property type="entry name" value="SEC14 RELATED PROTEIN"/>
    <property type="match status" value="1"/>
</dbReference>
<dbReference type="SMART" id="SM00516">
    <property type="entry name" value="SEC14"/>
    <property type="match status" value="1"/>
</dbReference>
<dbReference type="EMBL" id="LR906112">
    <property type="protein sequence ID" value="CAD7253761.1"/>
    <property type="molecule type" value="Genomic_DNA"/>
</dbReference>
<dbReference type="AlphaFoldDB" id="A0A7R9FSU7"/>
<evidence type="ECO:0000313" key="4">
    <source>
        <dbReference type="Proteomes" id="UP000677054"/>
    </source>
</evidence>